<sequence length="66" mass="7296">MLTALALDRVAPGAISGQEIISTRANVESMMFALARTTGTSLEAVRNMPVWQIIRYLKMMAKDTPR</sequence>
<dbReference type="AlphaFoldDB" id="A0A1Y2LEW6"/>
<dbReference type="STRING" id="1293890.TALK_04660"/>
<reference evidence="1 2" key="1">
    <citation type="submission" date="2014-03" db="EMBL/GenBank/DDBJ databases">
        <title>The draft genome sequence of Thalassospira alkalitolerans JCM 18968.</title>
        <authorList>
            <person name="Lai Q."/>
            <person name="Shao Z."/>
        </authorList>
    </citation>
    <scope>NUCLEOTIDE SEQUENCE [LARGE SCALE GENOMIC DNA]</scope>
    <source>
        <strain evidence="1 2">JCM 18968</strain>
    </source>
</reference>
<name>A0A1Y2LEW6_9PROT</name>
<dbReference type="EMBL" id="JFKB01000002">
    <property type="protein sequence ID" value="OSQ49619.1"/>
    <property type="molecule type" value="Genomic_DNA"/>
</dbReference>
<proteinExistence type="predicted"/>
<protein>
    <submittedName>
        <fullName evidence="1">Uncharacterized protein</fullName>
    </submittedName>
</protein>
<accession>A0A1Y2LEW6</accession>
<dbReference type="Proteomes" id="UP000193396">
    <property type="component" value="Unassembled WGS sequence"/>
</dbReference>
<comment type="caution">
    <text evidence="1">The sequence shown here is derived from an EMBL/GenBank/DDBJ whole genome shotgun (WGS) entry which is preliminary data.</text>
</comment>
<gene>
    <name evidence="1" type="ORF">TALK_04660</name>
</gene>
<evidence type="ECO:0000313" key="1">
    <source>
        <dbReference type="EMBL" id="OSQ49619.1"/>
    </source>
</evidence>
<organism evidence="1 2">
    <name type="scientific">Thalassospira alkalitolerans</name>
    <dbReference type="NCBI Taxonomy" id="1293890"/>
    <lineage>
        <taxon>Bacteria</taxon>
        <taxon>Pseudomonadati</taxon>
        <taxon>Pseudomonadota</taxon>
        <taxon>Alphaproteobacteria</taxon>
        <taxon>Rhodospirillales</taxon>
        <taxon>Thalassospiraceae</taxon>
        <taxon>Thalassospira</taxon>
    </lineage>
</organism>
<evidence type="ECO:0000313" key="2">
    <source>
        <dbReference type="Proteomes" id="UP000193396"/>
    </source>
</evidence>
<dbReference type="RefSeq" id="WP_085616323.1">
    <property type="nucleotide sequence ID" value="NZ_JFKB01000002.1"/>
</dbReference>
<keyword evidence="2" id="KW-1185">Reference proteome</keyword>